<proteinExistence type="predicted"/>
<evidence type="ECO:0000313" key="3">
    <source>
        <dbReference type="Proteomes" id="UP001519294"/>
    </source>
</evidence>
<accession>A0ABS4S6Y5</accession>
<feature type="region of interest" description="Disordered" evidence="1">
    <location>
        <begin position="41"/>
        <end position="66"/>
    </location>
</feature>
<evidence type="ECO:0000313" key="2">
    <source>
        <dbReference type="EMBL" id="MBP2257169.1"/>
    </source>
</evidence>
<dbReference type="RefSeq" id="WP_156947715.1">
    <property type="nucleotide sequence ID" value="NZ_JAGIKX010000006.1"/>
</dbReference>
<organism evidence="2 3">
    <name type="scientific">Virgibacillus alimentarius</name>
    <dbReference type="NCBI Taxonomy" id="698769"/>
    <lineage>
        <taxon>Bacteria</taxon>
        <taxon>Bacillati</taxon>
        <taxon>Bacillota</taxon>
        <taxon>Bacilli</taxon>
        <taxon>Bacillales</taxon>
        <taxon>Bacillaceae</taxon>
        <taxon>Virgibacillus</taxon>
    </lineage>
</organism>
<dbReference type="EMBL" id="JAGIKX010000006">
    <property type="protein sequence ID" value="MBP2257169.1"/>
    <property type="molecule type" value="Genomic_DNA"/>
</dbReference>
<reference evidence="2 3" key="1">
    <citation type="submission" date="2021-03" db="EMBL/GenBank/DDBJ databases">
        <title>Genomic Encyclopedia of Type Strains, Phase IV (KMG-IV): sequencing the most valuable type-strain genomes for metagenomic binning, comparative biology and taxonomic classification.</title>
        <authorList>
            <person name="Goeker M."/>
        </authorList>
    </citation>
    <scope>NUCLEOTIDE SEQUENCE [LARGE SCALE GENOMIC DNA]</scope>
    <source>
        <strain evidence="2 3">DSM 25790</strain>
    </source>
</reference>
<name>A0ABS4S6Y5_9BACI</name>
<keyword evidence="3" id="KW-1185">Reference proteome</keyword>
<comment type="caution">
    <text evidence="2">The sequence shown here is derived from an EMBL/GenBank/DDBJ whole genome shotgun (WGS) entry which is preliminary data.</text>
</comment>
<gene>
    <name evidence="2" type="ORF">J2Z81_001117</name>
</gene>
<evidence type="ECO:0000256" key="1">
    <source>
        <dbReference type="SAM" id="MobiDB-lite"/>
    </source>
</evidence>
<dbReference type="Proteomes" id="UP001519294">
    <property type="component" value="Unassembled WGS sequence"/>
</dbReference>
<protein>
    <recommendedName>
        <fullName evidence="4">Transporter</fullName>
    </recommendedName>
</protein>
<sequence length="135" mass="15214">MHNDFGNNRQFNPPGYLLGQIFGGGQHSVNSTGYYPPFTGSPDGEYPGFQGGGGPPTTPPPNFTPTKQQIQPFAIDPGAIQGCLFRFTYIWLSREAFWFFPIFVGRNSISGFRWSHNRWTYFGIDLNSIQSFQCF</sequence>
<evidence type="ECO:0008006" key="4">
    <source>
        <dbReference type="Google" id="ProtNLM"/>
    </source>
</evidence>